<comment type="caution">
    <text evidence="6">The sequence shown here is derived from an EMBL/GenBank/DDBJ whole genome shotgun (WGS) entry which is preliminary data.</text>
</comment>
<evidence type="ECO:0000313" key="7">
    <source>
        <dbReference type="Proteomes" id="UP001595847"/>
    </source>
</evidence>
<dbReference type="InterPro" id="IPR000847">
    <property type="entry name" value="LysR_HTH_N"/>
</dbReference>
<evidence type="ECO:0000256" key="3">
    <source>
        <dbReference type="ARBA" id="ARBA00023125"/>
    </source>
</evidence>
<keyword evidence="4" id="KW-0804">Transcription</keyword>
<dbReference type="RefSeq" id="WP_378532026.1">
    <property type="nucleotide sequence ID" value="NZ_JBHSBH010000007.1"/>
</dbReference>
<dbReference type="InterPro" id="IPR036390">
    <property type="entry name" value="WH_DNA-bd_sf"/>
</dbReference>
<gene>
    <name evidence="6" type="ORF">ACFOVU_09735</name>
</gene>
<comment type="similarity">
    <text evidence="1">Belongs to the LysR transcriptional regulatory family.</text>
</comment>
<keyword evidence="7" id="KW-1185">Reference proteome</keyword>
<keyword evidence="3" id="KW-0238">DNA-binding</keyword>
<dbReference type="Proteomes" id="UP001595847">
    <property type="component" value="Unassembled WGS sequence"/>
</dbReference>
<name>A0ABV8FNJ9_9ACTN</name>
<feature type="domain" description="HTH lysR-type" evidence="5">
    <location>
        <begin position="7"/>
        <end position="65"/>
    </location>
</feature>
<keyword evidence="2" id="KW-0805">Transcription regulation</keyword>
<dbReference type="PANTHER" id="PTHR30346">
    <property type="entry name" value="TRANSCRIPTIONAL DUAL REGULATOR HCAR-RELATED"/>
    <property type="match status" value="1"/>
</dbReference>
<protein>
    <submittedName>
        <fullName evidence="6">LysR family transcriptional regulator</fullName>
    </submittedName>
</protein>
<dbReference type="Pfam" id="PF00126">
    <property type="entry name" value="HTH_1"/>
    <property type="match status" value="1"/>
</dbReference>
<dbReference type="InterPro" id="IPR005119">
    <property type="entry name" value="LysR_subst-bd"/>
</dbReference>
<dbReference type="CDD" id="cd08412">
    <property type="entry name" value="PBP2_PAO1_like"/>
    <property type="match status" value="1"/>
</dbReference>
<dbReference type="Gene3D" id="3.40.190.10">
    <property type="entry name" value="Periplasmic binding protein-like II"/>
    <property type="match status" value="2"/>
</dbReference>
<evidence type="ECO:0000313" key="6">
    <source>
        <dbReference type="EMBL" id="MFC3996195.1"/>
    </source>
</evidence>
<dbReference type="PRINTS" id="PR00039">
    <property type="entry name" value="HTHLYSR"/>
</dbReference>
<evidence type="ECO:0000256" key="2">
    <source>
        <dbReference type="ARBA" id="ARBA00023015"/>
    </source>
</evidence>
<organism evidence="6 7">
    <name type="scientific">Nocardiopsis sediminis</name>
    <dbReference type="NCBI Taxonomy" id="1778267"/>
    <lineage>
        <taxon>Bacteria</taxon>
        <taxon>Bacillati</taxon>
        <taxon>Actinomycetota</taxon>
        <taxon>Actinomycetes</taxon>
        <taxon>Streptosporangiales</taxon>
        <taxon>Nocardiopsidaceae</taxon>
        <taxon>Nocardiopsis</taxon>
    </lineage>
</organism>
<reference evidence="7" key="1">
    <citation type="journal article" date="2019" name="Int. J. Syst. Evol. Microbiol.">
        <title>The Global Catalogue of Microorganisms (GCM) 10K type strain sequencing project: providing services to taxonomists for standard genome sequencing and annotation.</title>
        <authorList>
            <consortium name="The Broad Institute Genomics Platform"/>
            <consortium name="The Broad Institute Genome Sequencing Center for Infectious Disease"/>
            <person name="Wu L."/>
            <person name="Ma J."/>
        </authorList>
    </citation>
    <scope>NUCLEOTIDE SEQUENCE [LARGE SCALE GENOMIC DNA]</scope>
    <source>
        <strain evidence="7">TBRC 1826</strain>
    </source>
</reference>
<evidence type="ECO:0000256" key="4">
    <source>
        <dbReference type="ARBA" id="ARBA00023163"/>
    </source>
</evidence>
<proteinExistence type="inferred from homology"/>
<evidence type="ECO:0000259" key="5">
    <source>
        <dbReference type="PROSITE" id="PS50931"/>
    </source>
</evidence>
<accession>A0ABV8FNJ9</accession>
<dbReference type="PANTHER" id="PTHR30346:SF0">
    <property type="entry name" value="HCA OPERON TRANSCRIPTIONAL ACTIVATOR HCAR"/>
    <property type="match status" value="1"/>
</dbReference>
<dbReference type="Gene3D" id="1.10.10.10">
    <property type="entry name" value="Winged helix-like DNA-binding domain superfamily/Winged helix DNA-binding domain"/>
    <property type="match status" value="1"/>
</dbReference>
<dbReference type="SUPFAM" id="SSF46785">
    <property type="entry name" value="Winged helix' DNA-binding domain"/>
    <property type="match status" value="1"/>
</dbReference>
<dbReference type="EMBL" id="JBHSBH010000007">
    <property type="protein sequence ID" value="MFC3996195.1"/>
    <property type="molecule type" value="Genomic_DNA"/>
</dbReference>
<evidence type="ECO:0000256" key="1">
    <source>
        <dbReference type="ARBA" id="ARBA00009437"/>
    </source>
</evidence>
<dbReference type="Pfam" id="PF03466">
    <property type="entry name" value="LysR_substrate"/>
    <property type="match status" value="1"/>
</dbReference>
<dbReference type="SUPFAM" id="SSF53850">
    <property type="entry name" value="Periplasmic binding protein-like II"/>
    <property type="match status" value="1"/>
</dbReference>
<dbReference type="PROSITE" id="PS50931">
    <property type="entry name" value="HTH_LYSR"/>
    <property type="match status" value="1"/>
</dbReference>
<sequence length="319" mass="34172">MTRQPDVTLTQLRYFVEAASVLSMTKAADELRVAQSAVSAAVAQLERQVGTPLFIRQHARGLVLTAAGEEFLRDVRGLLAHLGEVLDAARGRGDDVRGHIRLACMVTLVPFVMPELLAKLSADHPGLEAEVLELEAAAVSAALRSGTVEVAVTYDLGLGQGVAREVIAEAPPYVVLPPGHRLAELPQVRLGDLAEEPMVLLDLPHSREYFRALLAAAGAQPRIAYRSHSVEAVRGMVAQGLGFSLLNQRPMVDGTYGGGRVESRPIADDVPSLSVVVAWMDSVRRTARARAVTDTARAVVERLGPVNVRPGENAHVPHP</sequence>
<dbReference type="InterPro" id="IPR036388">
    <property type="entry name" value="WH-like_DNA-bd_sf"/>
</dbReference>